<dbReference type="Pfam" id="PF01477">
    <property type="entry name" value="PLAT"/>
    <property type="match status" value="1"/>
</dbReference>
<dbReference type="PRINTS" id="PR00087">
    <property type="entry name" value="LIPOXYGENASE"/>
</dbReference>
<evidence type="ECO:0000256" key="2">
    <source>
        <dbReference type="ARBA" id="ARBA00005189"/>
    </source>
</evidence>
<reference evidence="16" key="1">
    <citation type="submission" date="2019-06" db="EMBL/GenBank/DDBJ databases">
        <authorList>
            <consortium name="Wellcome Sanger Institute Data Sharing"/>
        </authorList>
    </citation>
    <scope>NUCLEOTIDE SEQUENCE [LARGE SCALE GENOMIC DNA]</scope>
</reference>
<name>A0A672HG05_SALFA</name>
<dbReference type="PANTHER" id="PTHR11771">
    <property type="entry name" value="LIPOXYGENASE"/>
    <property type="match status" value="1"/>
</dbReference>
<comment type="subcellular location">
    <subcellularLocation>
        <location evidence="1">Cytoplasm</location>
    </subcellularLocation>
</comment>
<evidence type="ECO:0000256" key="1">
    <source>
        <dbReference type="ARBA" id="ARBA00004496"/>
    </source>
</evidence>
<dbReference type="Proteomes" id="UP000472267">
    <property type="component" value="Chromosome 15"/>
</dbReference>
<evidence type="ECO:0000256" key="9">
    <source>
        <dbReference type="PIRSR" id="PIRSR601885-1"/>
    </source>
</evidence>
<keyword evidence="13" id="KW-1133">Transmembrane helix</keyword>
<dbReference type="InParanoid" id="A0A672HG05"/>
<keyword evidence="10" id="KW-0106">Calcium</keyword>
<dbReference type="InterPro" id="IPR000907">
    <property type="entry name" value="LipOase"/>
</dbReference>
<keyword evidence="13" id="KW-0472">Membrane</keyword>
<dbReference type="Gene3D" id="2.60.60.20">
    <property type="entry name" value="PLAT/LH2 domain"/>
    <property type="match status" value="1"/>
</dbReference>
<dbReference type="InterPro" id="IPR001885">
    <property type="entry name" value="LipOase_mml"/>
</dbReference>
<keyword evidence="4" id="KW-0963">Cytoplasm</keyword>
<dbReference type="SUPFAM" id="SSF49723">
    <property type="entry name" value="Lipase/lipooxygenase domain (PLAT/LH2 domain)"/>
    <property type="match status" value="1"/>
</dbReference>
<dbReference type="InterPro" id="IPR036226">
    <property type="entry name" value="LipOase_C_sf"/>
</dbReference>
<evidence type="ECO:0000259" key="15">
    <source>
        <dbReference type="PROSITE" id="PS51393"/>
    </source>
</evidence>
<keyword evidence="17" id="KW-1185">Reference proteome</keyword>
<keyword evidence="7" id="KW-0560">Oxidoreductase</keyword>
<feature type="binding site" evidence="9">
    <location>
        <position position="345"/>
    </location>
    <ligand>
        <name>Fe cation</name>
        <dbReference type="ChEBI" id="CHEBI:24875"/>
        <note>catalytic</note>
    </ligand>
</feature>
<dbReference type="GO" id="GO:0005737">
    <property type="term" value="C:cytoplasm"/>
    <property type="evidence" value="ECO:0007669"/>
    <property type="project" value="UniProtKB-SubCell"/>
</dbReference>
<evidence type="ECO:0000256" key="4">
    <source>
        <dbReference type="ARBA" id="ARBA00022490"/>
    </source>
</evidence>
<evidence type="ECO:0000256" key="12">
    <source>
        <dbReference type="PROSITE-ProRule" id="PRU00152"/>
    </source>
</evidence>
<protein>
    <submittedName>
        <fullName evidence="16">Uncharacterized protein</fullName>
    </submittedName>
</protein>
<evidence type="ECO:0000256" key="3">
    <source>
        <dbReference type="ARBA" id="ARBA00009419"/>
    </source>
</evidence>
<proteinExistence type="inferred from homology"/>
<keyword evidence="6" id="KW-0223">Dioxygenase</keyword>
<evidence type="ECO:0000313" key="16">
    <source>
        <dbReference type="Ensembl" id="ENSSFAP00005027889.1"/>
    </source>
</evidence>
<dbReference type="PROSITE" id="PS00081">
    <property type="entry name" value="LIPOXYGENASE_2"/>
    <property type="match status" value="1"/>
</dbReference>
<comment type="similarity">
    <text evidence="3">Belongs to the lipoxygenase family.</text>
</comment>
<evidence type="ECO:0000256" key="10">
    <source>
        <dbReference type="PIRSR" id="PIRSR601885-2"/>
    </source>
</evidence>
<dbReference type="InterPro" id="IPR013819">
    <property type="entry name" value="LipOase_C"/>
</dbReference>
<dbReference type="PRINTS" id="PR00467">
    <property type="entry name" value="MAMLPOXGNASE"/>
</dbReference>
<keyword evidence="9" id="KW-0408">Iron</keyword>
<dbReference type="GO" id="GO:0034440">
    <property type="term" value="P:lipid oxidation"/>
    <property type="evidence" value="ECO:0007669"/>
    <property type="project" value="InterPro"/>
</dbReference>
<evidence type="ECO:0000256" key="5">
    <source>
        <dbReference type="ARBA" id="ARBA00022723"/>
    </source>
</evidence>
<dbReference type="SMART" id="SM00308">
    <property type="entry name" value="LH2"/>
    <property type="match status" value="1"/>
</dbReference>
<evidence type="ECO:0000259" key="14">
    <source>
        <dbReference type="PROSITE" id="PS50095"/>
    </source>
</evidence>
<feature type="domain" description="Lipoxygenase" evidence="15">
    <location>
        <begin position="205"/>
        <end position="645"/>
    </location>
</feature>
<keyword evidence="13" id="KW-0812">Transmembrane</keyword>
<comment type="cofactor">
    <cofactor evidence="9">
        <name>Fe cation</name>
        <dbReference type="ChEBI" id="CHEBI:24875"/>
    </cofactor>
    <text evidence="9">Binds 1 Fe cation per subunit.</text>
</comment>
<reference evidence="16" key="2">
    <citation type="submission" date="2025-08" db="UniProtKB">
        <authorList>
            <consortium name="Ensembl"/>
        </authorList>
    </citation>
    <scope>IDENTIFICATION</scope>
</reference>
<dbReference type="Gene3D" id="1.20.245.10">
    <property type="entry name" value="Lipoxygenase-1, Domain 5"/>
    <property type="match status" value="1"/>
</dbReference>
<feature type="binding site" evidence="9">
    <location>
        <position position="645"/>
    </location>
    <ligand>
        <name>Fe cation</name>
        <dbReference type="ChEBI" id="CHEBI:24875"/>
        <note>catalytic</note>
    </ligand>
</feature>
<dbReference type="GO" id="GO:0016702">
    <property type="term" value="F:oxidoreductase activity, acting on single donors with incorporation of molecular oxygen, incorporation of two atoms of oxygen"/>
    <property type="evidence" value="ECO:0007669"/>
    <property type="project" value="InterPro"/>
</dbReference>
<dbReference type="InterPro" id="IPR001024">
    <property type="entry name" value="PLAT/LH2_dom"/>
</dbReference>
<feature type="binding site" evidence="10">
    <location>
        <position position="17"/>
    </location>
    <ligand>
        <name>Ca(2+)</name>
        <dbReference type="ChEBI" id="CHEBI:29108"/>
        <label>1</label>
    </ligand>
</feature>
<keyword evidence="5 9" id="KW-0479">Metal-binding</keyword>
<gene>
    <name evidence="16" type="primary">LOC115402296</name>
</gene>
<feature type="domain" description="PLAT" evidence="14">
    <location>
        <begin position="2"/>
        <end position="109"/>
    </location>
</feature>
<organism evidence="16 17">
    <name type="scientific">Salarias fasciatus</name>
    <name type="common">Jewelled blenny</name>
    <name type="synonym">Blennius fasciatus</name>
    <dbReference type="NCBI Taxonomy" id="181472"/>
    <lineage>
        <taxon>Eukaryota</taxon>
        <taxon>Metazoa</taxon>
        <taxon>Chordata</taxon>
        <taxon>Craniata</taxon>
        <taxon>Vertebrata</taxon>
        <taxon>Euteleostomi</taxon>
        <taxon>Actinopterygii</taxon>
        <taxon>Neopterygii</taxon>
        <taxon>Teleostei</taxon>
        <taxon>Neoteleostei</taxon>
        <taxon>Acanthomorphata</taxon>
        <taxon>Ovalentaria</taxon>
        <taxon>Blenniimorphae</taxon>
        <taxon>Blenniiformes</taxon>
        <taxon>Blennioidei</taxon>
        <taxon>Blenniidae</taxon>
        <taxon>Salariinae</taxon>
        <taxon>Salarias</taxon>
    </lineage>
</organism>
<dbReference type="Pfam" id="PF00305">
    <property type="entry name" value="Lipoxygenase"/>
    <property type="match status" value="1"/>
</dbReference>
<dbReference type="AlphaFoldDB" id="A0A672HG05"/>
<dbReference type="SUPFAM" id="SSF48484">
    <property type="entry name" value="Lipoxigenase"/>
    <property type="match status" value="1"/>
</dbReference>
<comment type="pathway">
    <text evidence="2">Lipid metabolism.</text>
</comment>
<accession>A0A672HG05</accession>
<dbReference type="Gene3D" id="3.10.450.60">
    <property type="match status" value="1"/>
</dbReference>
<dbReference type="OMA" id="DGMKIWQ"/>
<feature type="binding site" evidence="9">
    <location>
        <position position="522"/>
    </location>
    <ligand>
        <name>Fe cation</name>
        <dbReference type="ChEBI" id="CHEBI:24875"/>
        <note>catalytic</note>
    </ligand>
</feature>
<dbReference type="InterPro" id="IPR020834">
    <property type="entry name" value="LipOase_CS"/>
</dbReference>
<evidence type="ECO:0000256" key="13">
    <source>
        <dbReference type="SAM" id="Phobius"/>
    </source>
</evidence>
<dbReference type="PROSITE" id="PS51393">
    <property type="entry name" value="LIPOXYGENASE_3"/>
    <property type="match status" value="1"/>
</dbReference>
<keyword evidence="8" id="KW-0443">Lipid metabolism</keyword>
<feature type="site" description="Essential for stabilizing binding to COTL1" evidence="11">
    <location>
        <position position="94"/>
    </location>
</feature>
<feature type="binding site" evidence="9">
    <location>
        <position position="350"/>
    </location>
    <ligand>
        <name>Fe cation</name>
        <dbReference type="ChEBI" id="CHEBI:24875"/>
        <note>catalytic</note>
    </ligand>
</feature>
<dbReference type="GO" id="GO:0005506">
    <property type="term" value="F:iron ion binding"/>
    <property type="evidence" value="ECO:0007669"/>
    <property type="project" value="InterPro"/>
</dbReference>
<evidence type="ECO:0000256" key="6">
    <source>
        <dbReference type="ARBA" id="ARBA00022964"/>
    </source>
</evidence>
<evidence type="ECO:0000256" key="8">
    <source>
        <dbReference type="ARBA" id="ARBA00023098"/>
    </source>
</evidence>
<feature type="transmembrane region" description="Helical" evidence="13">
    <location>
        <begin position="114"/>
        <end position="131"/>
    </location>
</feature>
<evidence type="ECO:0000256" key="7">
    <source>
        <dbReference type="ARBA" id="ARBA00023002"/>
    </source>
</evidence>
<comment type="caution">
    <text evidence="12">Lacks conserved residue(s) required for the propagation of feature annotation.</text>
</comment>
<dbReference type="InterPro" id="IPR036392">
    <property type="entry name" value="PLAT/LH2_dom_sf"/>
</dbReference>
<evidence type="ECO:0000313" key="17">
    <source>
        <dbReference type="Proteomes" id="UP000472267"/>
    </source>
</evidence>
<dbReference type="Ensembl" id="ENSSFAT00005028947.1">
    <property type="protein sequence ID" value="ENSSFAP00005027889.1"/>
    <property type="gene ID" value="ENSSFAG00005014235.1"/>
</dbReference>
<evidence type="ECO:0000256" key="11">
    <source>
        <dbReference type="PIRSR" id="PIRSR601885-3"/>
    </source>
</evidence>
<reference evidence="16" key="3">
    <citation type="submission" date="2025-09" db="UniProtKB">
        <authorList>
            <consortium name="Ensembl"/>
        </authorList>
    </citation>
    <scope>IDENTIFICATION</scope>
</reference>
<dbReference type="PROSITE" id="PS50095">
    <property type="entry name" value="PLAT"/>
    <property type="match status" value="1"/>
</dbReference>
<sequence>MPEYKVQVTTGSMLTAGTYDYIYATLIGAEGDGALYSERTLTYTVKSKESLGELLLLKLEKEQRFYLPEKKWFCSEIVVKTPEGEDAFFPCYRWISRGEPVVLRGGKGLWLKRNVFFFLGIVSLLFSTFLLKTTFEYLCLLALVKGLPHLSSFDNEDELPDELRFSKLRFATLKIIQTWIKKRILVTDDKFHIPIYPPPDYVDGHWDEDDFFGYQFLNGMNPNVIQKCDELPKNFPVKDDMVKSSLPEGSSLEEQIKEGNIFLCDQKILDGIPGRNYSGECLKMTAALCLFYMNSEKKLKPIAIQLYQEASEENPIFLPGDKTDWQLAKMFVKNGDTIQHEAIYHLLGTHFLAESFAVATLRNFPAIHPLYKLLIPHFRFTMSINTLARTALLGKEGAFSKVRTLGYEGMRDLMVKGFSEMTYRSLCLPENISDRKLESVPNFYYRDDGLKLWEIIKSFVKEVVEHYYTGPNDVKEDEELQDWIKEIRTKTFLQQKCPSSFEKVEDVVKFITMIIFTLTAQHAAVNNGQADFILFVPNAPFLMRKSPPSTKGQSDKNTIFETLPTVGQTAEFGFLAAVLSQKYSDAVLLGKNPKERFQEQEVKTMIVRFQKGLSKLSSEIDERNATLKPPYTYLNPSQIENSIAI</sequence>